<dbReference type="STRING" id="1871336.BBG48_10445"/>
<reference evidence="3 4" key="1">
    <citation type="journal article" date="2016" name="Genome Announc.">
        <title>Draft Genome Sequence of Criibacterium bergeronii gen. nov., sp. nov., Strain CCRI-22567T, Isolated from a Vaginal Sample from a Woman with Bacterial Vaginosis.</title>
        <authorList>
            <person name="Maheux A.F."/>
            <person name="Berube E."/>
            <person name="Boudreau D.K."/>
            <person name="Raymond F."/>
            <person name="Corbeil J."/>
            <person name="Roy P.H."/>
            <person name="Boissinot M."/>
            <person name="Omar R.F."/>
        </authorList>
    </citation>
    <scope>NUCLEOTIDE SEQUENCE [LARGE SCALE GENOMIC DNA]</scope>
    <source>
        <strain evidence="3 4">CCRI-22567</strain>
    </source>
</reference>
<dbReference type="Pfam" id="PF16111">
    <property type="entry name" value="DUF4829"/>
    <property type="match status" value="1"/>
</dbReference>
<dbReference type="RefSeq" id="WP_068913402.1">
    <property type="nucleotide sequence ID" value="NZ_MBEW02000008.1"/>
</dbReference>
<dbReference type="PROSITE" id="PS51257">
    <property type="entry name" value="PROKAR_LIPOPROTEIN"/>
    <property type="match status" value="1"/>
</dbReference>
<dbReference type="Pfam" id="PF16112">
    <property type="entry name" value="DUF4830"/>
    <property type="match status" value="1"/>
</dbReference>
<organism evidence="3 4">
    <name type="scientific">Criibacterium bergeronii</name>
    <dbReference type="NCBI Taxonomy" id="1871336"/>
    <lineage>
        <taxon>Bacteria</taxon>
        <taxon>Bacillati</taxon>
        <taxon>Bacillota</taxon>
        <taxon>Clostridia</taxon>
        <taxon>Peptostreptococcales</taxon>
        <taxon>Filifactoraceae</taxon>
        <taxon>Criibacterium</taxon>
    </lineage>
</organism>
<dbReference type="InterPro" id="IPR032257">
    <property type="entry name" value="DUF4830"/>
</dbReference>
<evidence type="ECO:0000313" key="4">
    <source>
        <dbReference type="Proteomes" id="UP000093352"/>
    </source>
</evidence>
<dbReference type="EMBL" id="MBEW02000008">
    <property type="protein sequence ID" value="RDY21352.1"/>
    <property type="molecule type" value="Genomic_DNA"/>
</dbReference>
<evidence type="ECO:0000259" key="1">
    <source>
        <dbReference type="Pfam" id="PF16111"/>
    </source>
</evidence>
<feature type="domain" description="DUF4829" evidence="1">
    <location>
        <begin position="338"/>
        <end position="461"/>
    </location>
</feature>
<comment type="caution">
    <text evidence="3">The sequence shown here is derived from an EMBL/GenBank/DDBJ whole genome shotgun (WGS) entry which is preliminary data.</text>
</comment>
<name>A0A371ILI8_9FIRM</name>
<gene>
    <name evidence="3" type="ORF">BBG48_005340</name>
</gene>
<dbReference type="Proteomes" id="UP000093352">
    <property type="component" value="Unassembled WGS sequence"/>
</dbReference>
<keyword evidence="4" id="KW-1185">Reference proteome</keyword>
<evidence type="ECO:0000313" key="3">
    <source>
        <dbReference type="EMBL" id="RDY21352.1"/>
    </source>
</evidence>
<evidence type="ECO:0000259" key="2">
    <source>
        <dbReference type="Pfam" id="PF16112"/>
    </source>
</evidence>
<feature type="domain" description="DUF4830" evidence="2">
    <location>
        <begin position="196"/>
        <end position="289"/>
    </location>
</feature>
<dbReference type="InterPro" id="IPR032256">
    <property type="entry name" value="DUF4829"/>
</dbReference>
<proteinExistence type="predicted"/>
<protein>
    <submittedName>
        <fullName evidence="3">DUF4829 domain-containing protein</fullName>
    </submittedName>
</protein>
<sequence length="462" mass="53581">MMLKQLKIISFMLIIILSLVGCSTTKTVKTKQFEDFKKEISSSVLKEKIKNFNVYFTRPELSIYFEVDKSFNDNDLLQVVNHLKPVINVEHMNEIAQKYWENNSKISTININFYNGKIDNNDLTQNLLYNINTRYYKSSDTSLQPENVDGYKTWYITIKQEDKNKEKNFKMVLLDDYFDVSKENFSIVEDEQASLLFKEYGWTLDYKIGNVKANLQDLSTLKEIYPSLYYFSYCNELSKDIGLDMNNNLGEADVSIYRIIEPMPEEFFPAKNCRAVVVKKSDKIIGAFISAGRHSTFNSCSLKGNSFEKVTGLTVDEWLAKNIKANDTEKILSKLSLEQIIQKYFNSLDQKNADMAKYCLSKKEILENLSSNLTNDKLYNEDIALPLTDAYDCIDVFDNLKSAKVLNIKLIQEPDENTKIFKVDMDLQYNEEVTINSGKQDWDCKMIYESPQTGWKIESFGH</sequence>
<accession>A0A371ILI8</accession>
<dbReference type="AlphaFoldDB" id="A0A371ILI8"/>